<dbReference type="OrthoDB" id="6882680at2"/>
<protein>
    <submittedName>
        <fullName evidence="6">Aldehyde dehydrogenase</fullName>
    </submittedName>
</protein>
<evidence type="ECO:0000256" key="1">
    <source>
        <dbReference type="ARBA" id="ARBA00009986"/>
    </source>
</evidence>
<organism evidence="6 7">
    <name type="scientific">Mycobacterium mantenii</name>
    <dbReference type="NCBI Taxonomy" id="560555"/>
    <lineage>
        <taxon>Bacteria</taxon>
        <taxon>Bacillati</taxon>
        <taxon>Actinomycetota</taxon>
        <taxon>Actinomycetes</taxon>
        <taxon>Mycobacteriales</taxon>
        <taxon>Mycobacteriaceae</taxon>
        <taxon>Mycobacterium</taxon>
        <taxon>Mycobacterium avium complex (MAC)</taxon>
    </lineage>
</organism>
<dbReference type="PROSITE" id="PS00687">
    <property type="entry name" value="ALDEHYDE_DEHYDR_GLU"/>
    <property type="match status" value="1"/>
</dbReference>
<evidence type="ECO:0000313" key="6">
    <source>
        <dbReference type="EMBL" id="OBH78037.1"/>
    </source>
</evidence>
<proteinExistence type="inferred from homology"/>
<keyword evidence="2 4" id="KW-0560">Oxidoreductase</keyword>
<dbReference type="InterPro" id="IPR016162">
    <property type="entry name" value="Ald_DH_N"/>
</dbReference>
<evidence type="ECO:0000256" key="3">
    <source>
        <dbReference type="PROSITE-ProRule" id="PRU10007"/>
    </source>
</evidence>
<dbReference type="Gene3D" id="3.40.309.10">
    <property type="entry name" value="Aldehyde Dehydrogenase, Chain A, domain 2"/>
    <property type="match status" value="1"/>
</dbReference>
<dbReference type="CDD" id="cd07089">
    <property type="entry name" value="ALDH_CddD-AldA-like"/>
    <property type="match status" value="1"/>
</dbReference>
<evidence type="ECO:0000313" key="7">
    <source>
        <dbReference type="Proteomes" id="UP000092389"/>
    </source>
</evidence>
<dbReference type="InterPro" id="IPR015590">
    <property type="entry name" value="Aldehyde_DH_dom"/>
</dbReference>
<dbReference type="FunFam" id="3.40.309.10:FF:000012">
    <property type="entry name" value="Betaine aldehyde dehydrogenase"/>
    <property type="match status" value="1"/>
</dbReference>
<dbReference type="PANTHER" id="PTHR42804">
    <property type="entry name" value="ALDEHYDE DEHYDROGENASE"/>
    <property type="match status" value="1"/>
</dbReference>
<gene>
    <name evidence="6" type="ORF">A5683_17435</name>
</gene>
<dbReference type="EMBL" id="LZJU01000052">
    <property type="protein sequence ID" value="OBH78037.1"/>
    <property type="molecule type" value="Genomic_DNA"/>
</dbReference>
<dbReference type="RefSeq" id="WP_067908387.1">
    <property type="nucleotide sequence ID" value="NZ_LZJP01000089.1"/>
</dbReference>
<dbReference type="FunFam" id="3.40.605.10:FF:000007">
    <property type="entry name" value="NAD/NADP-dependent betaine aldehyde dehydrogenase"/>
    <property type="match status" value="1"/>
</dbReference>
<dbReference type="Pfam" id="PF00171">
    <property type="entry name" value="Aldedh"/>
    <property type="match status" value="1"/>
</dbReference>
<reference evidence="6 7" key="1">
    <citation type="submission" date="2016-06" db="EMBL/GenBank/DDBJ databases">
        <authorList>
            <person name="Kjaerup R.B."/>
            <person name="Dalgaard T.S."/>
            <person name="Juul-Madsen H.R."/>
        </authorList>
    </citation>
    <scope>NUCLEOTIDE SEQUENCE [LARGE SCALE GENOMIC DNA]</scope>
    <source>
        <strain evidence="6 7">E152</strain>
    </source>
</reference>
<dbReference type="InterPro" id="IPR016161">
    <property type="entry name" value="Ald_DH/histidinol_DH"/>
</dbReference>
<accession>A0A1A2TPS9</accession>
<dbReference type="Proteomes" id="UP000092389">
    <property type="component" value="Unassembled WGS sequence"/>
</dbReference>
<dbReference type="InterPro" id="IPR029510">
    <property type="entry name" value="Ald_DH_CS_GLU"/>
</dbReference>
<dbReference type="Gene3D" id="3.40.605.10">
    <property type="entry name" value="Aldehyde Dehydrogenase, Chain A, domain 1"/>
    <property type="match status" value="1"/>
</dbReference>
<feature type="active site" evidence="3">
    <location>
        <position position="260"/>
    </location>
</feature>
<comment type="caution">
    <text evidence="6">The sequence shown here is derived from an EMBL/GenBank/DDBJ whole genome shotgun (WGS) entry which is preliminary data.</text>
</comment>
<comment type="similarity">
    <text evidence="1 4">Belongs to the aldehyde dehydrogenase family.</text>
</comment>
<dbReference type="PANTHER" id="PTHR42804:SF1">
    <property type="entry name" value="ALDEHYDE DEHYDROGENASE-RELATED"/>
    <property type="match status" value="1"/>
</dbReference>
<dbReference type="GO" id="GO:0016620">
    <property type="term" value="F:oxidoreductase activity, acting on the aldehyde or oxo group of donors, NAD or NADP as acceptor"/>
    <property type="evidence" value="ECO:0007669"/>
    <property type="project" value="InterPro"/>
</dbReference>
<name>A0A1A2TPS9_MYCNT</name>
<sequence length="491" mass="51745">MTTYIPLAIRGLFIDGAWTEGTGDESIAVLNPATEETIAEVPQATPADIDNAVTAARRAFDEGPWSTMRPAERAQILAAMADELTRRRAELVELNIAEAGSTRMIAEALQVGTPIDHFADMAHRVLPQFAFEEPVAPIIGHGIGQGMVVREPYGVAALITAFNFPFLLNLAKLAPALAAGCTAILKSSPYTPLEALILGEVAESAGLPPGTLNIVTGDVAAGEALTQHPGVDIVSFTGSDTVGRKVYAQGADTMKKVVLELGGKSANIILDDADLDKVMESVLAGFITHAGQGCALLTRILIHESLHDDLVARIVGTLGFITVGDPADPATMMGPLIRDVQRNRVEALIAAGVDEGAQIAYGGSRPAHLDRGFFLEPTLFVGVENSMRIAQEEFFGPVAVVIPFSDDDEAVRIANDSRYGLAGGVWSGDVQRAAALARRLRTGMVVVNGGGGGLNPAAPFGGYKYSGIGREFGQYGLSEFLQHKALQWPVG</sequence>
<evidence type="ECO:0000259" key="5">
    <source>
        <dbReference type="Pfam" id="PF00171"/>
    </source>
</evidence>
<evidence type="ECO:0000256" key="4">
    <source>
        <dbReference type="RuleBase" id="RU003345"/>
    </source>
</evidence>
<dbReference type="InterPro" id="IPR016163">
    <property type="entry name" value="Ald_DH_C"/>
</dbReference>
<feature type="domain" description="Aldehyde dehydrogenase" evidence="5">
    <location>
        <begin position="18"/>
        <end position="485"/>
    </location>
</feature>
<evidence type="ECO:0000256" key="2">
    <source>
        <dbReference type="ARBA" id="ARBA00023002"/>
    </source>
</evidence>
<dbReference type="SUPFAM" id="SSF53720">
    <property type="entry name" value="ALDH-like"/>
    <property type="match status" value="1"/>
</dbReference>
<dbReference type="AlphaFoldDB" id="A0A1A2TPS9"/>